<feature type="transmembrane region" description="Helical" evidence="7">
    <location>
        <begin position="97"/>
        <end position="119"/>
    </location>
</feature>
<dbReference type="GO" id="GO:0015123">
    <property type="term" value="F:acetate transmembrane transporter activity"/>
    <property type="evidence" value="ECO:0007669"/>
    <property type="project" value="TreeGrafter"/>
</dbReference>
<evidence type="ECO:0000256" key="6">
    <source>
        <dbReference type="SAM" id="MobiDB-lite"/>
    </source>
</evidence>
<organism evidence="8 9">
    <name type="scientific">Talaromyces proteolyticus</name>
    <dbReference type="NCBI Taxonomy" id="1131652"/>
    <lineage>
        <taxon>Eukaryota</taxon>
        <taxon>Fungi</taxon>
        <taxon>Dikarya</taxon>
        <taxon>Ascomycota</taxon>
        <taxon>Pezizomycotina</taxon>
        <taxon>Eurotiomycetes</taxon>
        <taxon>Eurotiomycetidae</taxon>
        <taxon>Eurotiales</taxon>
        <taxon>Trichocomaceae</taxon>
        <taxon>Talaromyces</taxon>
        <taxon>Talaromyces sect. Bacilispori</taxon>
    </lineage>
</organism>
<accession>A0AAD4KF83</accession>
<comment type="subcellular location">
    <subcellularLocation>
        <location evidence="1">Membrane</location>
        <topology evidence="1">Multi-pass membrane protein</topology>
    </subcellularLocation>
</comment>
<feature type="transmembrane region" description="Helical" evidence="7">
    <location>
        <begin position="195"/>
        <end position="217"/>
    </location>
</feature>
<dbReference type="AlphaFoldDB" id="A0AAD4KF83"/>
<dbReference type="InterPro" id="IPR051633">
    <property type="entry name" value="AceTr"/>
</dbReference>
<evidence type="ECO:0000256" key="2">
    <source>
        <dbReference type="ARBA" id="ARBA00005587"/>
    </source>
</evidence>
<dbReference type="PANTHER" id="PTHR31123:SF4">
    <property type="entry name" value="PROTEIN ALCS"/>
    <property type="match status" value="1"/>
</dbReference>
<protein>
    <submittedName>
        <fullName evidence="8">GPR1/FUN34/yaaH family-domain-containing protein</fullName>
    </submittedName>
</protein>
<evidence type="ECO:0000256" key="1">
    <source>
        <dbReference type="ARBA" id="ARBA00004141"/>
    </source>
</evidence>
<dbReference type="EMBL" id="JAJTJA010000013">
    <property type="protein sequence ID" value="KAH8690600.1"/>
    <property type="molecule type" value="Genomic_DNA"/>
</dbReference>
<feature type="transmembrane region" description="Helical" evidence="7">
    <location>
        <begin position="126"/>
        <end position="148"/>
    </location>
</feature>
<reference evidence="8" key="1">
    <citation type="submission" date="2021-12" db="EMBL/GenBank/DDBJ databases">
        <title>Convergent genome expansion in fungi linked to evolution of root-endophyte symbiosis.</title>
        <authorList>
            <consortium name="DOE Joint Genome Institute"/>
            <person name="Ke Y.-H."/>
            <person name="Bonito G."/>
            <person name="Liao H.-L."/>
            <person name="Looney B."/>
            <person name="Rojas-Flechas A."/>
            <person name="Nash J."/>
            <person name="Hameed K."/>
            <person name="Schadt C."/>
            <person name="Martin F."/>
            <person name="Crous P.W."/>
            <person name="Miettinen O."/>
            <person name="Magnuson J.K."/>
            <person name="Labbe J."/>
            <person name="Jacobson D."/>
            <person name="Doktycz M.J."/>
            <person name="Veneault-Fourrey C."/>
            <person name="Kuo A."/>
            <person name="Mondo S."/>
            <person name="Calhoun S."/>
            <person name="Riley R."/>
            <person name="Ohm R."/>
            <person name="LaButti K."/>
            <person name="Andreopoulos B."/>
            <person name="Pangilinan J."/>
            <person name="Nolan M."/>
            <person name="Tritt A."/>
            <person name="Clum A."/>
            <person name="Lipzen A."/>
            <person name="Daum C."/>
            <person name="Barry K."/>
            <person name="Grigoriev I.V."/>
            <person name="Vilgalys R."/>
        </authorList>
    </citation>
    <scope>NUCLEOTIDE SEQUENCE</scope>
    <source>
        <strain evidence="8">PMI_201</strain>
    </source>
</reference>
<keyword evidence="4 7" id="KW-1133">Transmembrane helix</keyword>
<evidence type="ECO:0000256" key="7">
    <source>
        <dbReference type="SAM" id="Phobius"/>
    </source>
</evidence>
<dbReference type="Pfam" id="PF01184">
    <property type="entry name" value="Gpr1_Fun34_YaaH"/>
    <property type="match status" value="1"/>
</dbReference>
<proteinExistence type="inferred from homology"/>
<feature type="region of interest" description="Disordered" evidence="6">
    <location>
        <begin position="1"/>
        <end position="27"/>
    </location>
</feature>
<evidence type="ECO:0000256" key="4">
    <source>
        <dbReference type="ARBA" id="ARBA00022989"/>
    </source>
</evidence>
<comment type="similarity">
    <text evidence="2">Belongs to the acetate uptake transporter (AceTr) (TC 2.A.96) family.</text>
</comment>
<dbReference type="PANTHER" id="PTHR31123">
    <property type="entry name" value="ACCUMULATION OF DYADS PROTEIN 2-RELATED"/>
    <property type="match status" value="1"/>
</dbReference>
<evidence type="ECO:0000313" key="9">
    <source>
        <dbReference type="Proteomes" id="UP001201262"/>
    </source>
</evidence>
<dbReference type="InterPro" id="IPR000791">
    <property type="entry name" value="Gpr1/Fun34/SatP-like"/>
</dbReference>
<evidence type="ECO:0000256" key="5">
    <source>
        <dbReference type="ARBA" id="ARBA00023136"/>
    </source>
</evidence>
<evidence type="ECO:0000256" key="3">
    <source>
        <dbReference type="ARBA" id="ARBA00022692"/>
    </source>
</evidence>
<dbReference type="Proteomes" id="UP001201262">
    <property type="component" value="Unassembled WGS sequence"/>
</dbReference>
<feature type="transmembrane region" description="Helical" evidence="7">
    <location>
        <begin position="229"/>
        <end position="249"/>
    </location>
</feature>
<gene>
    <name evidence="8" type="ORF">BGW36DRAFT_389028</name>
</gene>
<name>A0AAD4KF83_9EURO</name>
<dbReference type="GO" id="GO:0005886">
    <property type="term" value="C:plasma membrane"/>
    <property type="evidence" value="ECO:0007669"/>
    <property type="project" value="TreeGrafter"/>
</dbReference>
<keyword evidence="5 7" id="KW-0472">Membrane</keyword>
<feature type="transmembrane region" description="Helical" evidence="7">
    <location>
        <begin position="168"/>
        <end position="188"/>
    </location>
</feature>
<evidence type="ECO:0000313" key="8">
    <source>
        <dbReference type="EMBL" id="KAH8690600.1"/>
    </source>
</evidence>
<sequence length="282" mass="30097">MSSSSEEKPNLSHGHPEPYTVEHETSRTDAIRKIRTAGSISIDAELFERLYLSPKNQVKGQLRSTLGNPTPLGLLGFIMSLTPLSCQLMGWRGSGGGGASIVGVLYSMGGVLMVLGGLLEFVLGNTFPFVVFAGFGGFWLATAISLTPSANASGAFTSSASGTPSPEFYSSYAFFFVFMALLSLIFLVCGIRTNIMFEVVFMTLVLGFTCLAGAYWQLANGNADIATKVQTAAGAFLFVCSMAGWYLFFVQMAASVDLPWNLPVGDLSRIVKGKNDGHDESV</sequence>
<comment type="caution">
    <text evidence="8">The sequence shown here is derived from an EMBL/GenBank/DDBJ whole genome shotgun (WGS) entry which is preliminary data.</text>
</comment>
<keyword evidence="9" id="KW-1185">Reference proteome</keyword>
<dbReference type="RefSeq" id="XP_046066796.1">
    <property type="nucleotide sequence ID" value="XM_046217289.1"/>
</dbReference>
<keyword evidence="3 7" id="KW-0812">Transmembrane</keyword>
<dbReference type="GeneID" id="70247576"/>